<dbReference type="EMBL" id="LAZR01003039">
    <property type="protein sequence ID" value="KKN22667.1"/>
    <property type="molecule type" value="Genomic_DNA"/>
</dbReference>
<organism evidence="2">
    <name type="scientific">marine sediment metagenome</name>
    <dbReference type="NCBI Taxonomy" id="412755"/>
    <lineage>
        <taxon>unclassified sequences</taxon>
        <taxon>metagenomes</taxon>
        <taxon>ecological metagenomes</taxon>
    </lineage>
</organism>
<proteinExistence type="predicted"/>
<gene>
    <name evidence="2" type="ORF">LCGC14_0912770</name>
</gene>
<sequence length="257" mass="29525">MAYQRSESALPYLEREKERRDKGMRNLMNMFMMQKQLGAERGEKEFERGTEAEERERKFEHWGVLEDLQRAQTERTLRPDVPREPSVPAEIQAAREVEKQTGESLGTILNRWKSRKGAEPVEPGIKKSRQKWLEGLDKSIDTIIKGLQNRPDYGMDDELTGQVANLQQAKTKIRAGLLLGADQPLPNTMWGELGKISENLEQIQKVGLFPPEKKASIKAKLPKVKKAELPPGTEVKWNPKYNIKMGKIDGVWHWVIE</sequence>
<evidence type="ECO:0000256" key="1">
    <source>
        <dbReference type="SAM" id="MobiDB-lite"/>
    </source>
</evidence>
<evidence type="ECO:0000313" key="2">
    <source>
        <dbReference type="EMBL" id="KKN22667.1"/>
    </source>
</evidence>
<dbReference type="AlphaFoldDB" id="A0A0F9PDV8"/>
<protein>
    <submittedName>
        <fullName evidence="2">Uncharacterized protein</fullName>
    </submittedName>
</protein>
<feature type="region of interest" description="Disordered" evidence="1">
    <location>
        <begin position="1"/>
        <end position="58"/>
    </location>
</feature>
<feature type="compositionally biased region" description="Basic and acidic residues" evidence="1">
    <location>
        <begin position="13"/>
        <end position="24"/>
    </location>
</feature>
<name>A0A0F9PDV8_9ZZZZ</name>
<reference evidence="2" key="1">
    <citation type="journal article" date="2015" name="Nature">
        <title>Complex archaea that bridge the gap between prokaryotes and eukaryotes.</title>
        <authorList>
            <person name="Spang A."/>
            <person name="Saw J.H."/>
            <person name="Jorgensen S.L."/>
            <person name="Zaremba-Niedzwiedzka K."/>
            <person name="Martijn J."/>
            <person name="Lind A.E."/>
            <person name="van Eijk R."/>
            <person name="Schleper C."/>
            <person name="Guy L."/>
            <person name="Ettema T.J."/>
        </authorList>
    </citation>
    <scope>NUCLEOTIDE SEQUENCE</scope>
</reference>
<accession>A0A0F9PDV8</accession>
<comment type="caution">
    <text evidence="2">The sequence shown here is derived from an EMBL/GenBank/DDBJ whole genome shotgun (WGS) entry which is preliminary data.</text>
</comment>
<feature type="compositionally biased region" description="Basic and acidic residues" evidence="1">
    <location>
        <begin position="38"/>
        <end position="58"/>
    </location>
</feature>